<proteinExistence type="inferred from homology"/>
<keyword evidence="3 7" id="KW-0378">Hydrolase</keyword>
<evidence type="ECO:0000256" key="5">
    <source>
        <dbReference type="ARBA" id="ARBA00038063"/>
    </source>
</evidence>
<dbReference type="InterPro" id="IPR036416">
    <property type="entry name" value="Pept_tRNA_hydro_sf"/>
</dbReference>
<name>A0A6A6YRQ9_9PEZI</name>
<organism evidence="7">
    <name type="scientific">Mytilinidion resinicola</name>
    <dbReference type="NCBI Taxonomy" id="574789"/>
    <lineage>
        <taxon>Eukaryota</taxon>
        <taxon>Fungi</taxon>
        <taxon>Dikarya</taxon>
        <taxon>Ascomycota</taxon>
        <taxon>Pezizomycotina</taxon>
        <taxon>Dothideomycetes</taxon>
        <taxon>Pleosporomycetidae</taxon>
        <taxon>Mytilinidiales</taxon>
        <taxon>Mytilinidiaceae</taxon>
        <taxon>Mytilinidion</taxon>
    </lineage>
</organism>
<evidence type="ECO:0000256" key="2">
    <source>
        <dbReference type="ARBA" id="ARBA00022555"/>
    </source>
</evidence>
<dbReference type="Proteomes" id="UP000504636">
    <property type="component" value="Unplaced"/>
</dbReference>
<dbReference type="EMBL" id="MU003698">
    <property type="protein sequence ID" value="KAF2811490.1"/>
    <property type="molecule type" value="Genomic_DNA"/>
</dbReference>
<reference evidence="7 9" key="1">
    <citation type="journal article" date="2020" name="Stud. Mycol.">
        <title>101 Dothideomycetes genomes: a test case for predicting lifestyles and emergence of pathogens.</title>
        <authorList>
            <person name="Haridas S."/>
            <person name="Albert R."/>
            <person name="Binder M."/>
            <person name="Bloem J."/>
            <person name="Labutti K."/>
            <person name="Salamov A."/>
            <person name="Andreopoulos B."/>
            <person name="Baker S."/>
            <person name="Barry K."/>
            <person name="Bills G."/>
            <person name="Bluhm B."/>
            <person name="Cannon C."/>
            <person name="Castanera R."/>
            <person name="Culley D."/>
            <person name="Daum C."/>
            <person name="Ezra D."/>
            <person name="Gonzalez J."/>
            <person name="Henrissat B."/>
            <person name="Kuo A."/>
            <person name="Liang C."/>
            <person name="Lipzen A."/>
            <person name="Lutzoni F."/>
            <person name="Magnuson J."/>
            <person name="Mondo S."/>
            <person name="Nolan M."/>
            <person name="Ohm R."/>
            <person name="Pangilinan J."/>
            <person name="Park H.-J."/>
            <person name="Ramirez L."/>
            <person name="Alfaro M."/>
            <person name="Sun H."/>
            <person name="Tritt A."/>
            <person name="Yoshinaga Y."/>
            <person name="Zwiers L.-H."/>
            <person name="Turgeon B."/>
            <person name="Goodwin S."/>
            <person name="Spatafora J."/>
            <person name="Crous P."/>
            <person name="Grigoriev I."/>
        </authorList>
    </citation>
    <scope>NUCLEOTIDE SEQUENCE</scope>
    <source>
        <strain evidence="7 9">CBS 304.34</strain>
    </source>
</reference>
<dbReference type="PROSITE" id="PS01196">
    <property type="entry name" value="PEPT_TRNA_HYDROL_2"/>
    <property type="match status" value="1"/>
</dbReference>
<dbReference type="CDD" id="cd00462">
    <property type="entry name" value="PTH"/>
    <property type="match status" value="1"/>
</dbReference>
<dbReference type="NCBIfam" id="TIGR00447">
    <property type="entry name" value="pth"/>
    <property type="match status" value="1"/>
</dbReference>
<evidence type="ECO:0000313" key="7">
    <source>
        <dbReference type="EMBL" id="KAF2811490.1"/>
    </source>
</evidence>
<evidence type="ECO:0000313" key="9">
    <source>
        <dbReference type="RefSeq" id="XP_033578454.1"/>
    </source>
</evidence>
<evidence type="ECO:0000256" key="6">
    <source>
        <dbReference type="SAM" id="MobiDB-lite"/>
    </source>
</evidence>
<reference evidence="9" key="3">
    <citation type="submission" date="2025-04" db="UniProtKB">
        <authorList>
            <consortium name="RefSeq"/>
        </authorList>
    </citation>
    <scope>IDENTIFICATION</scope>
    <source>
        <strain evidence="9">CBS 304.34</strain>
    </source>
</reference>
<dbReference type="Gene3D" id="3.40.50.1470">
    <property type="entry name" value="Peptidyl-tRNA hydrolase"/>
    <property type="match status" value="1"/>
</dbReference>
<dbReference type="AlphaFoldDB" id="A0A6A6YRQ9"/>
<evidence type="ECO:0000313" key="8">
    <source>
        <dbReference type="Proteomes" id="UP000504636"/>
    </source>
</evidence>
<gene>
    <name evidence="7 9" type="ORF">BDZ99DRAFT_384466</name>
</gene>
<feature type="compositionally biased region" description="Basic residues" evidence="6">
    <location>
        <begin position="55"/>
        <end position="67"/>
    </location>
</feature>
<keyword evidence="4" id="KW-0694">RNA-binding</keyword>
<keyword evidence="8" id="KW-1185">Reference proteome</keyword>
<accession>A0A6A6YRQ9</accession>
<dbReference type="EC" id="3.1.1.29" evidence="1"/>
<feature type="compositionally biased region" description="Basic residues" evidence="6">
    <location>
        <begin position="37"/>
        <end position="46"/>
    </location>
</feature>
<dbReference type="GeneID" id="54456276"/>
<dbReference type="InterPro" id="IPR018171">
    <property type="entry name" value="Pept_tRNA_hydro_CS"/>
</dbReference>
<dbReference type="GO" id="GO:0004045">
    <property type="term" value="F:peptidyl-tRNA hydrolase activity"/>
    <property type="evidence" value="ECO:0007669"/>
    <property type="project" value="UniProtKB-EC"/>
</dbReference>
<reference evidence="9" key="2">
    <citation type="submission" date="2020-04" db="EMBL/GenBank/DDBJ databases">
        <authorList>
            <consortium name="NCBI Genome Project"/>
        </authorList>
    </citation>
    <scope>NUCLEOTIDE SEQUENCE</scope>
    <source>
        <strain evidence="9">CBS 304.34</strain>
    </source>
</reference>
<protein>
    <recommendedName>
        <fullName evidence="1">peptidyl-tRNA hydrolase</fullName>
        <ecNumber evidence="1">3.1.1.29</ecNumber>
    </recommendedName>
</protein>
<dbReference type="GO" id="GO:0000049">
    <property type="term" value="F:tRNA binding"/>
    <property type="evidence" value="ECO:0007669"/>
    <property type="project" value="UniProtKB-KW"/>
</dbReference>
<dbReference type="InterPro" id="IPR001328">
    <property type="entry name" value="Pept_tRNA_hydro"/>
</dbReference>
<sequence length="288" mass="31350">MSPTQEPARGPSREGPEKIVLSETPAPPSTNPPTSRRERRQARKRRDSAANPRPTRTRKASINHPKPRLPLSTVSTIPPEMSAARKTIPLLVASIGNPEAAYANTLHSAGHTVLNRVSAIRCFGPFTANKRLGGQVSEPIRTTTFNILPFVNKTREVEVADDWTLWKSPSLMNVSGKAVKSAWEAFRRNNPDGLLVVVHDELEKKKGEVTVKRGGSAKGHNGIKSVVASMGGTPFVRIGVGIGRPLSREPSVIVKYVLKKMTPEEQYEIESAAGPVIEALRDVAEGLR</sequence>
<dbReference type="PANTHER" id="PTHR17224:SF1">
    <property type="entry name" value="PEPTIDYL-TRNA HYDROLASE"/>
    <property type="match status" value="1"/>
</dbReference>
<dbReference type="RefSeq" id="XP_033578454.1">
    <property type="nucleotide sequence ID" value="XM_033715383.1"/>
</dbReference>
<feature type="region of interest" description="Disordered" evidence="6">
    <location>
        <begin position="1"/>
        <end position="75"/>
    </location>
</feature>
<dbReference type="SUPFAM" id="SSF53178">
    <property type="entry name" value="Peptidyl-tRNA hydrolase-like"/>
    <property type="match status" value="1"/>
</dbReference>
<evidence type="ECO:0000256" key="4">
    <source>
        <dbReference type="ARBA" id="ARBA00022884"/>
    </source>
</evidence>
<evidence type="ECO:0000256" key="3">
    <source>
        <dbReference type="ARBA" id="ARBA00022801"/>
    </source>
</evidence>
<keyword evidence="2" id="KW-0820">tRNA-binding</keyword>
<dbReference type="OrthoDB" id="1711136at2759"/>
<comment type="similarity">
    <text evidence="5">Belongs to the PTH family.</text>
</comment>
<evidence type="ECO:0000256" key="1">
    <source>
        <dbReference type="ARBA" id="ARBA00013260"/>
    </source>
</evidence>
<dbReference type="PANTHER" id="PTHR17224">
    <property type="entry name" value="PEPTIDYL-TRNA HYDROLASE"/>
    <property type="match status" value="1"/>
</dbReference>
<dbReference type="Pfam" id="PF01195">
    <property type="entry name" value="Pept_tRNA_hydro"/>
    <property type="match status" value="1"/>
</dbReference>